<dbReference type="OMA" id="WRCKILR"/>
<dbReference type="OrthoDB" id="3524154at2759"/>
<feature type="compositionally biased region" description="Basic and acidic residues" evidence="2">
    <location>
        <begin position="822"/>
        <end position="833"/>
    </location>
</feature>
<feature type="region of interest" description="Disordered" evidence="2">
    <location>
        <begin position="822"/>
        <end position="841"/>
    </location>
</feature>
<evidence type="ECO:0000313" key="5">
    <source>
        <dbReference type="Proteomes" id="UP000001056"/>
    </source>
</evidence>
<keyword evidence="5" id="KW-1185">Reference proteome</keyword>
<dbReference type="Proteomes" id="UP000001056">
    <property type="component" value="Unassembled WGS sequence"/>
</dbReference>
<dbReference type="Gene3D" id="3.30.160.60">
    <property type="entry name" value="Classic Zinc Finger"/>
    <property type="match status" value="1"/>
</dbReference>
<gene>
    <name evidence="4" type="ORF">CHGG_06062</name>
</gene>
<feature type="compositionally biased region" description="Basic and acidic residues" evidence="2">
    <location>
        <begin position="256"/>
        <end position="266"/>
    </location>
</feature>
<feature type="region of interest" description="Disordered" evidence="2">
    <location>
        <begin position="179"/>
        <end position="200"/>
    </location>
</feature>
<sequence length="976" mass="106740">MATTQYLGDPMDLDFDLDVVLWAGDLGPAINHHESDMSIEYGPPMTSMPADFLFAEDEGVLPATSSYEAQLGQPMSASYPIDIPQPPPAPSPTRTVFSASRSDAGSDDAKSLEDGSPNGLARQRLRRQLSLLSKGWAGDEIRFKNCDSSKAVVLHTLAMELGLGYNHDVRSREVLMSRLEPAQVPSKPRPSPRRLSSSFSRSSTELDSALCLPGLPVVLEHQTFDLAAHFSQEPDSESTEPVESGNDDQPLVRRPSRSERISDSISKHVSTLKTSMSKGGRRGPLSEDGRRGMRALEAVGGACWRCRVLRRRCDPGSPCRCCLQSVPMPHLGEDAPLWPLIGCRRGPLRDSAPPQLLCPEPKLLQPPGVSALTRRCRSVDVAERCLLSAESQRLADMKAVLEGAGYKLSITDPAFQASFTSFIEAGRYRDRGSLQMSYSIGGSSVTYTELIPIIAWELAENQPLLPALEIKSWESFMNMLETACLFEAEVGKQTCSRPGPTRTAVAVNVKWSAFRTSGLELQLTSTNYRRLYIQSYVRHALITIEKQLRFGSLDDVPAEDLTTTQYLHLPAVLFTAASAKYDPLFDGRLQYALTDNSVIPETSIPELHHSSARVACEVDKWPEAGIRTPYQFLRRLLQIGSLDFSDSTLDVSGLGESGSPLALVSPSSARGKVGSPVSPTPSAFEEGSPYPRAPFGQSKRSSWGSSYSAQASTKFSNMSSDSLARTMSTDMTSLYESSIFTGVSFSGSVADLNGDMRLDLATINPTALFSANHNHSSHSLDQEMAESGARHDGPAVSSGLGSEPTFVCSCCPRAPRHFHTSEELTNHEAEKPHPCPQCKKRFKSPTEADRHLNALHLKADSWSCEALKDPLLAYRTQNYGGETSNICVLCNGEIKHKDGVPDHEELVKHVETVHRFGVCDRKKKFYRVDNFRQHLKGTHVALCKGAWLKELERACQSSATPRGSDFATGVNNTAGT</sequence>
<dbReference type="HOGENOM" id="CLU_005139_0_0_1"/>
<dbReference type="VEuPathDB" id="FungiDB:CHGG_06062"/>
<feature type="domain" description="C2H2-type" evidence="3">
    <location>
        <begin position="833"/>
        <end position="861"/>
    </location>
</feature>
<dbReference type="GeneID" id="4390263"/>
<dbReference type="SUPFAM" id="SSF57667">
    <property type="entry name" value="beta-beta-alpha zinc fingers"/>
    <property type="match status" value="1"/>
</dbReference>
<proteinExistence type="predicted"/>
<accession>Q2H5K3</accession>
<evidence type="ECO:0000313" key="4">
    <source>
        <dbReference type="EMBL" id="EAQ89443.1"/>
    </source>
</evidence>
<dbReference type="RefSeq" id="XP_001222157.1">
    <property type="nucleotide sequence ID" value="XM_001222156.1"/>
</dbReference>
<dbReference type="PROSITE" id="PS00028">
    <property type="entry name" value="ZINC_FINGER_C2H2_1"/>
    <property type="match status" value="1"/>
</dbReference>
<dbReference type="EMBL" id="CH408031">
    <property type="protein sequence ID" value="EAQ89443.1"/>
    <property type="molecule type" value="Genomic_DNA"/>
</dbReference>
<feature type="region of interest" description="Disordered" evidence="2">
    <location>
        <begin position="76"/>
        <end position="121"/>
    </location>
</feature>
<dbReference type="InParanoid" id="Q2H5K3"/>
<keyword evidence="1" id="KW-0863">Zinc-finger</keyword>
<evidence type="ECO:0000256" key="1">
    <source>
        <dbReference type="PROSITE-ProRule" id="PRU00042"/>
    </source>
</evidence>
<dbReference type="InterPro" id="IPR036236">
    <property type="entry name" value="Znf_C2H2_sf"/>
</dbReference>
<feature type="compositionally biased region" description="Polar residues" evidence="2">
    <location>
        <begin position="267"/>
        <end position="277"/>
    </location>
</feature>
<protein>
    <recommendedName>
        <fullName evidence="3">C2H2-type domain-containing protein</fullName>
    </recommendedName>
</protein>
<dbReference type="InterPro" id="IPR013087">
    <property type="entry name" value="Znf_C2H2_type"/>
</dbReference>
<keyword evidence="1" id="KW-0862">Zinc</keyword>
<dbReference type="GO" id="GO:0008270">
    <property type="term" value="F:zinc ion binding"/>
    <property type="evidence" value="ECO:0007669"/>
    <property type="project" value="UniProtKB-KW"/>
</dbReference>
<dbReference type="Pfam" id="PF24537">
    <property type="entry name" value="zf-C2H2_fungi"/>
    <property type="match status" value="1"/>
</dbReference>
<feature type="region of interest" description="Disordered" evidence="2">
    <location>
        <begin position="665"/>
        <end position="703"/>
    </location>
</feature>
<dbReference type="SMART" id="SM00355">
    <property type="entry name" value="ZnF_C2H2"/>
    <property type="match status" value="3"/>
</dbReference>
<dbReference type="STRING" id="306901.Q2H5K3"/>
<name>Q2H5K3_CHAGB</name>
<dbReference type="InterPro" id="IPR057026">
    <property type="entry name" value="Znf-C2H2_ascomycetes"/>
</dbReference>
<evidence type="ECO:0000259" key="3">
    <source>
        <dbReference type="PROSITE" id="PS50157"/>
    </source>
</evidence>
<keyword evidence="1" id="KW-0479">Metal-binding</keyword>
<dbReference type="InterPro" id="IPR052973">
    <property type="entry name" value="Fungal_sec-metab_reg_TF"/>
</dbReference>
<feature type="region of interest" description="Disordered" evidence="2">
    <location>
        <begin position="231"/>
        <end position="289"/>
    </location>
</feature>
<reference evidence="5" key="1">
    <citation type="journal article" date="2015" name="Genome Announc.">
        <title>Draft genome sequence of the cellulolytic fungus Chaetomium globosum.</title>
        <authorList>
            <person name="Cuomo C.A."/>
            <person name="Untereiner W.A."/>
            <person name="Ma L.-J."/>
            <person name="Grabherr M."/>
            <person name="Birren B.W."/>
        </authorList>
    </citation>
    <scope>NUCLEOTIDE SEQUENCE [LARGE SCALE GENOMIC DNA]</scope>
    <source>
        <strain evidence="5">ATCC 6205 / CBS 148.51 / DSM 1962 / NBRC 6347 / NRRL 1970</strain>
    </source>
</reference>
<dbReference type="PROSITE" id="PS50157">
    <property type="entry name" value="ZINC_FINGER_C2H2_2"/>
    <property type="match status" value="1"/>
</dbReference>
<dbReference type="PANTHER" id="PTHR35392">
    <property type="entry name" value="ZN(II)2CYS6 TRANSCRIPTION FACTOR (EUROFUNG)-RELATED-RELATED"/>
    <property type="match status" value="1"/>
</dbReference>
<evidence type="ECO:0000256" key="2">
    <source>
        <dbReference type="SAM" id="MobiDB-lite"/>
    </source>
</evidence>
<organism evidence="4 5">
    <name type="scientific">Chaetomium globosum (strain ATCC 6205 / CBS 148.51 / DSM 1962 / NBRC 6347 / NRRL 1970)</name>
    <name type="common">Soil fungus</name>
    <dbReference type="NCBI Taxonomy" id="306901"/>
    <lineage>
        <taxon>Eukaryota</taxon>
        <taxon>Fungi</taxon>
        <taxon>Dikarya</taxon>
        <taxon>Ascomycota</taxon>
        <taxon>Pezizomycotina</taxon>
        <taxon>Sordariomycetes</taxon>
        <taxon>Sordariomycetidae</taxon>
        <taxon>Sordariales</taxon>
        <taxon>Chaetomiaceae</taxon>
        <taxon>Chaetomium</taxon>
    </lineage>
</organism>
<dbReference type="AlphaFoldDB" id="Q2H5K3"/>
<dbReference type="eggNOG" id="ENOG502RYIG">
    <property type="taxonomic scope" value="Eukaryota"/>
</dbReference>